<accession>A0ACC1HPT8</accession>
<dbReference type="Proteomes" id="UP001145114">
    <property type="component" value="Unassembled WGS sequence"/>
</dbReference>
<name>A0ACC1HPT8_9FUNG</name>
<organism evidence="1 2">
    <name type="scientific">Spiromyces aspiralis</name>
    <dbReference type="NCBI Taxonomy" id="68401"/>
    <lineage>
        <taxon>Eukaryota</taxon>
        <taxon>Fungi</taxon>
        <taxon>Fungi incertae sedis</taxon>
        <taxon>Zoopagomycota</taxon>
        <taxon>Kickxellomycotina</taxon>
        <taxon>Kickxellomycetes</taxon>
        <taxon>Kickxellales</taxon>
        <taxon>Kickxellaceae</taxon>
        <taxon>Spiromyces</taxon>
    </lineage>
</organism>
<sequence>MEQTDLDSRVSAVYENAKKSGDLIYYESERHYVESCGIRFEVRLVPGLIRKPDSRPEDTEKKPGFVNPFKPYNPHLHVEDISPTHVLLLNKFCVVPHHSLIVTKEFLRQGDPLGLADFDAVVRVIARLSARSVVFYNSGPESGASQPHKHLQVLPVAGEGAKAVPPVLRKFLAQDSAVGEVASSLGLGFVHYGVRLDPAVMGRLPTRGADDDELDLRVVADTARYLLRTYQQVLGQLARDWPALASSSQGQAGAATNDGVPEGGDGEDPGARSPSGPGVISYNLVVVRECMLAVPRSVHAWNGIGVNSLGPAGLFLAKNTEALNKIRELGPLTILQRIGYAAPPAGAGDSPSA</sequence>
<evidence type="ECO:0000313" key="1">
    <source>
        <dbReference type="EMBL" id="KAJ1678227.1"/>
    </source>
</evidence>
<reference evidence="1" key="1">
    <citation type="submission" date="2022-06" db="EMBL/GenBank/DDBJ databases">
        <title>Phylogenomic reconstructions and comparative analyses of Kickxellomycotina fungi.</title>
        <authorList>
            <person name="Reynolds N.K."/>
            <person name="Stajich J.E."/>
            <person name="Barry K."/>
            <person name="Grigoriev I.V."/>
            <person name="Crous P."/>
            <person name="Smith M.E."/>
        </authorList>
    </citation>
    <scope>NUCLEOTIDE SEQUENCE</scope>
    <source>
        <strain evidence="1">RSA 2271</strain>
    </source>
</reference>
<gene>
    <name evidence="1" type="ORF">EV182_004513</name>
</gene>
<evidence type="ECO:0000313" key="2">
    <source>
        <dbReference type="Proteomes" id="UP001145114"/>
    </source>
</evidence>
<proteinExistence type="predicted"/>
<dbReference type="EMBL" id="JAMZIH010001399">
    <property type="protein sequence ID" value="KAJ1678227.1"/>
    <property type="molecule type" value="Genomic_DNA"/>
</dbReference>
<protein>
    <submittedName>
        <fullName evidence="1">Uncharacterized protein</fullName>
    </submittedName>
</protein>
<comment type="caution">
    <text evidence="1">The sequence shown here is derived from an EMBL/GenBank/DDBJ whole genome shotgun (WGS) entry which is preliminary data.</text>
</comment>
<keyword evidence="2" id="KW-1185">Reference proteome</keyword>